<comment type="caution">
    <text evidence="2">The sequence shown here is derived from an EMBL/GenBank/DDBJ whole genome shotgun (WGS) entry which is preliminary data.</text>
</comment>
<dbReference type="Pfam" id="PF13873">
    <property type="entry name" value="Myb_DNA-bind_5"/>
    <property type="match status" value="1"/>
</dbReference>
<dbReference type="AlphaFoldDB" id="A0AAE0Z9A6"/>
<accession>A0AAE0Z9A6</accession>
<proteinExistence type="predicted"/>
<organism evidence="2 3">
    <name type="scientific">Elysia crispata</name>
    <name type="common">lettuce slug</name>
    <dbReference type="NCBI Taxonomy" id="231223"/>
    <lineage>
        <taxon>Eukaryota</taxon>
        <taxon>Metazoa</taxon>
        <taxon>Spiralia</taxon>
        <taxon>Lophotrochozoa</taxon>
        <taxon>Mollusca</taxon>
        <taxon>Gastropoda</taxon>
        <taxon>Heterobranchia</taxon>
        <taxon>Euthyneura</taxon>
        <taxon>Panpulmonata</taxon>
        <taxon>Sacoglossa</taxon>
        <taxon>Placobranchoidea</taxon>
        <taxon>Plakobranchidae</taxon>
        <taxon>Elysia</taxon>
    </lineage>
</organism>
<dbReference type="SUPFAM" id="SSF53098">
    <property type="entry name" value="Ribonuclease H-like"/>
    <property type="match status" value="1"/>
</dbReference>
<dbReference type="Proteomes" id="UP001283361">
    <property type="component" value="Unassembled WGS sequence"/>
</dbReference>
<evidence type="ECO:0000259" key="1">
    <source>
        <dbReference type="Pfam" id="PF13873"/>
    </source>
</evidence>
<evidence type="ECO:0000313" key="3">
    <source>
        <dbReference type="Proteomes" id="UP001283361"/>
    </source>
</evidence>
<dbReference type="EMBL" id="JAWDGP010004362">
    <property type="protein sequence ID" value="KAK3764995.1"/>
    <property type="molecule type" value="Genomic_DNA"/>
</dbReference>
<evidence type="ECO:0000313" key="2">
    <source>
        <dbReference type="EMBL" id="KAK3764995.1"/>
    </source>
</evidence>
<dbReference type="InterPro" id="IPR028002">
    <property type="entry name" value="Myb_DNA-bind_5"/>
</dbReference>
<name>A0AAE0Z9A6_9GAST</name>
<gene>
    <name evidence="2" type="ORF">RRG08_011082</name>
</gene>
<feature type="domain" description="Myb/SANT-like DNA-binding" evidence="1">
    <location>
        <begin position="17"/>
        <end position="81"/>
    </location>
</feature>
<dbReference type="PANTHER" id="PTHR37162">
    <property type="entry name" value="HAT FAMILY DIMERISATION DOMAINCONTAINING PROTEIN-RELATED"/>
    <property type="match status" value="1"/>
</dbReference>
<keyword evidence="3" id="KW-1185">Reference proteome</keyword>
<protein>
    <recommendedName>
        <fullName evidence="1">Myb/SANT-like DNA-binding domain-containing protein</fullName>
    </recommendedName>
</protein>
<sequence length="614" mass="68616">MNLGERLYHKKKLYYPQMKQLLEAVGNRKRVFLATLQSNTTNTKKVGCWDEIASSVNTADPAGLRRDGRGCKKKWTGLKSAIVRYRSDLMRTGRKEPPKIPEYFDTVMDIIGDQKALLNGIEGRAECNQNASTLKNFFQQVKSRDEDDLQVIRADTLFANAIVEHNLPLALADQMSDLFTKMFPDSQIAKKYAAGRTKTRGLVQVLADSAESSMTSEIQQKPFSLSTDGSKDKGSEQLYPIVIRYHNDTKVVTECLTIATTEGSSTGENIFKALDKELSSRGVSWSNCISFGCDNASVMLGRLNGVAAHVQKKNPSVHIQGCPCHLLHIAAKKGASALRINLEEAIIDIFYYLENSKDPILHLMQNKLHDIITDLLVRFVKPSAISKAENLYLIKHSRRSNQKDREDLMIGERTRAFLEAGKADGSLGNTAQTHFFEDACSFFSTALGYVISKLPVQDQLLAHAEVLNVKLRSKQKFASVRYFVSRFSCLEGDLEAAELQFSNYQIDPLIGIPEEPVDQAWAKIGRILDGEGQPKYSILVKVMKGVAVIPHSNASSEWMFSLVRKNKTEARASMSRKLLSAIIGQKTRMMSRGQVCHTVELDRALLTKAKAWKQ</sequence>
<dbReference type="InterPro" id="IPR012337">
    <property type="entry name" value="RNaseH-like_sf"/>
</dbReference>
<dbReference type="PANTHER" id="PTHR37162:SF10">
    <property type="entry name" value="DUF4371 DOMAIN-CONTAINING PROTEIN"/>
    <property type="match status" value="1"/>
</dbReference>
<reference evidence="2" key="1">
    <citation type="journal article" date="2023" name="G3 (Bethesda)">
        <title>A reference genome for the long-term kleptoplast-retaining sea slug Elysia crispata morphotype clarki.</title>
        <authorList>
            <person name="Eastman K.E."/>
            <person name="Pendleton A.L."/>
            <person name="Shaikh M.A."/>
            <person name="Suttiyut T."/>
            <person name="Ogas R."/>
            <person name="Tomko P."/>
            <person name="Gavelis G."/>
            <person name="Widhalm J.R."/>
            <person name="Wisecaver J.H."/>
        </authorList>
    </citation>
    <scope>NUCLEOTIDE SEQUENCE</scope>
    <source>
        <strain evidence="2">ECLA1</strain>
    </source>
</reference>